<organism evidence="1 2">
    <name type="scientific">Clostridium polyendosporum</name>
    <dbReference type="NCBI Taxonomy" id="69208"/>
    <lineage>
        <taxon>Bacteria</taxon>
        <taxon>Bacillati</taxon>
        <taxon>Bacillota</taxon>
        <taxon>Clostridia</taxon>
        <taxon>Eubacteriales</taxon>
        <taxon>Clostridiaceae</taxon>
        <taxon>Clostridium</taxon>
    </lineage>
</organism>
<name>A0A919VF38_9CLOT</name>
<proteinExistence type="predicted"/>
<dbReference type="GO" id="GO:0009036">
    <property type="term" value="F:type II site-specific deoxyribonuclease activity"/>
    <property type="evidence" value="ECO:0007669"/>
    <property type="project" value="InterPro"/>
</dbReference>
<protein>
    <submittedName>
        <fullName evidence="1">Type-2 restriction enzyme HindVP</fullName>
    </submittedName>
</protein>
<dbReference type="GO" id="GO:0009307">
    <property type="term" value="P:DNA restriction-modification system"/>
    <property type="evidence" value="ECO:0007669"/>
    <property type="project" value="InterPro"/>
</dbReference>
<evidence type="ECO:0000313" key="1">
    <source>
        <dbReference type="EMBL" id="GIM29849.1"/>
    </source>
</evidence>
<dbReference type="RefSeq" id="WP_212904535.1">
    <property type="nucleotide sequence ID" value="NZ_BOPZ01000023.1"/>
</dbReference>
<sequence>MKKAGLYGIKNSNRDFTKEDSWGKNQFNNAFPVALACYMHSKNIKPVYLKINQELNINKDYIEVLNLFGVDPLKKDVYYSFEDKFQLFDKFNKGSLPGIDLVIKEKNIDIKAIEIKLTTLPDNSTYKLEESKYGSEIVVRPDTIVYQAFSIAQSLHKNKEEVLAILDDSYKCVENWNEKDKVIPHLSNIRDSLEKLLKKYNKLQKPLLMQPIWKTQGKSAILAENCLDVFIWSDFSFTRLFFKEKGEYTNIDRPTRSMIWLFLMLYDFAKEGKIDHKRIIDTYTYDTKNDKAFSANGNNTNKLMQCDELTKPRIKKQEIKNIILGDGQLFLSPERRFDGVIQSNTSLFD</sequence>
<dbReference type="EMBL" id="BOPZ01000023">
    <property type="protein sequence ID" value="GIM29849.1"/>
    <property type="molecule type" value="Genomic_DNA"/>
</dbReference>
<dbReference type="Proteomes" id="UP000679179">
    <property type="component" value="Unassembled WGS sequence"/>
</dbReference>
<dbReference type="InterPro" id="IPR019044">
    <property type="entry name" value="Restrct_endonuc_II_HindVP"/>
</dbReference>
<evidence type="ECO:0000313" key="2">
    <source>
        <dbReference type="Proteomes" id="UP000679179"/>
    </source>
</evidence>
<gene>
    <name evidence="1" type="primary">hindVRP</name>
    <name evidence="1" type="ORF">CPJCM30710_25150</name>
</gene>
<reference evidence="1" key="1">
    <citation type="submission" date="2021-03" db="EMBL/GenBank/DDBJ databases">
        <title>Taxonomic study of Clostridium polyendosporum from meadow-gley soil under rice.</title>
        <authorList>
            <person name="Kobayashi H."/>
            <person name="Tanizawa Y."/>
            <person name="Yagura M."/>
        </authorList>
    </citation>
    <scope>NUCLEOTIDE SEQUENCE</scope>
    <source>
        <strain evidence="1">JCM 30710</strain>
    </source>
</reference>
<comment type="caution">
    <text evidence="1">The sequence shown here is derived from an EMBL/GenBank/DDBJ whole genome shotgun (WGS) entry which is preliminary data.</text>
</comment>
<dbReference type="AlphaFoldDB" id="A0A919VF38"/>
<accession>A0A919VF38</accession>
<dbReference type="Pfam" id="PF09519">
    <property type="entry name" value="RE_HindVP"/>
    <property type="match status" value="1"/>
</dbReference>
<keyword evidence="2" id="KW-1185">Reference proteome</keyword>
<dbReference type="GO" id="GO:0003677">
    <property type="term" value="F:DNA binding"/>
    <property type="evidence" value="ECO:0007669"/>
    <property type="project" value="InterPro"/>
</dbReference>